<proteinExistence type="predicted"/>
<comment type="caution">
    <text evidence="1">The sequence shown here is derived from an EMBL/GenBank/DDBJ whole genome shotgun (WGS) entry which is preliminary data.</text>
</comment>
<gene>
    <name evidence="1" type="ORF">MERR_LOCUS24490</name>
</gene>
<keyword evidence="2" id="KW-1185">Reference proteome</keyword>
<organism evidence="1 2">
    <name type="scientific">Microthlaspi erraticum</name>
    <dbReference type="NCBI Taxonomy" id="1685480"/>
    <lineage>
        <taxon>Eukaryota</taxon>
        <taxon>Viridiplantae</taxon>
        <taxon>Streptophyta</taxon>
        <taxon>Embryophyta</taxon>
        <taxon>Tracheophyta</taxon>
        <taxon>Spermatophyta</taxon>
        <taxon>Magnoliopsida</taxon>
        <taxon>eudicotyledons</taxon>
        <taxon>Gunneridae</taxon>
        <taxon>Pentapetalae</taxon>
        <taxon>rosids</taxon>
        <taxon>malvids</taxon>
        <taxon>Brassicales</taxon>
        <taxon>Brassicaceae</taxon>
        <taxon>Coluteocarpeae</taxon>
        <taxon>Microthlaspi</taxon>
    </lineage>
</organism>
<accession>A0A6D2J8K4</accession>
<protein>
    <submittedName>
        <fullName evidence="1">Uncharacterized protein</fullName>
    </submittedName>
</protein>
<dbReference type="EMBL" id="CACVBM020001173">
    <property type="protein sequence ID" value="CAA7037255.1"/>
    <property type="molecule type" value="Genomic_DNA"/>
</dbReference>
<sequence>MVDPLYKMVDLPPPSSLSPTDLSLPTVFGIAALDLYSGVISGDNQSWCGFSDGQSWNAGVLCLHLSGYQPPLLAFVFPTRNLSDDLLLPLPHIIDVLFSESPSLSDDAARLAVGSSDGVLCYGGLNDADLLLTSIGVHKFWARPSKVFPNPAQQSFIPWAQLIRAWPIQTIEGLFSNWLLYDPSTESFQLPYVLGVHSRLAEMLSSPSLWCMFNISTSSSGMERPLPPSSLYRERTFPYPPFFERSGLFSDTIPSKFYNIITVLSSCVVVCTRPEDATRLASSSSGGRSCFSTSHFDHISTVIRLHQSGSAMISLLTHLSFAFNPLSHKDLSILCFNFLMLYGSFQRGCLIPSSLCNTQA</sequence>
<dbReference type="Proteomes" id="UP000467841">
    <property type="component" value="Unassembled WGS sequence"/>
</dbReference>
<dbReference type="AlphaFoldDB" id="A0A6D2J8K4"/>
<evidence type="ECO:0000313" key="2">
    <source>
        <dbReference type="Proteomes" id="UP000467841"/>
    </source>
</evidence>
<evidence type="ECO:0000313" key="1">
    <source>
        <dbReference type="EMBL" id="CAA7037255.1"/>
    </source>
</evidence>
<reference evidence="1" key="1">
    <citation type="submission" date="2020-01" db="EMBL/GenBank/DDBJ databases">
        <authorList>
            <person name="Mishra B."/>
        </authorList>
    </citation>
    <scope>NUCLEOTIDE SEQUENCE [LARGE SCALE GENOMIC DNA]</scope>
</reference>
<name>A0A6D2J8K4_9BRAS</name>